<evidence type="ECO:0000256" key="1">
    <source>
        <dbReference type="SAM" id="MobiDB-lite"/>
    </source>
</evidence>
<keyword evidence="2" id="KW-1133">Transmembrane helix</keyword>
<protein>
    <submittedName>
        <fullName evidence="3">Uncharacterized protein</fullName>
    </submittedName>
</protein>
<sequence length="147" mass="16828">MTNSLMQAIDSGDVKKIQTRLMTYLSTNPLDSKQEVKQALRMIDEKEIAVWDEHDGREFVESRDEWTKDYFGKLQAQLITNFSKKRVEYILKVGRVAYRDELNRPEPARKSPSRPTSSQSNNSNMGKFIGVGLAVVATVAVVYWVIK</sequence>
<evidence type="ECO:0000313" key="4">
    <source>
        <dbReference type="Proteomes" id="UP000321901"/>
    </source>
</evidence>
<organism evidence="3 4">
    <name type="scientific">Sporosarcina luteola</name>
    <dbReference type="NCBI Taxonomy" id="582850"/>
    <lineage>
        <taxon>Bacteria</taxon>
        <taxon>Bacillati</taxon>
        <taxon>Bacillota</taxon>
        <taxon>Bacilli</taxon>
        <taxon>Bacillales</taxon>
        <taxon>Caryophanaceae</taxon>
        <taxon>Sporosarcina</taxon>
    </lineage>
</organism>
<name>A0A511Z335_9BACL</name>
<feature type="transmembrane region" description="Helical" evidence="2">
    <location>
        <begin position="128"/>
        <end position="146"/>
    </location>
</feature>
<dbReference type="Proteomes" id="UP000321901">
    <property type="component" value="Unassembled WGS sequence"/>
</dbReference>
<evidence type="ECO:0000313" key="3">
    <source>
        <dbReference type="EMBL" id="GEN81836.1"/>
    </source>
</evidence>
<reference evidence="3 4" key="1">
    <citation type="submission" date="2019-07" db="EMBL/GenBank/DDBJ databases">
        <title>Whole genome shotgun sequence of Sporosarcina luteola NBRC 105378.</title>
        <authorList>
            <person name="Hosoyama A."/>
            <person name="Uohara A."/>
            <person name="Ohji S."/>
            <person name="Ichikawa N."/>
        </authorList>
    </citation>
    <scope>NUCLEOTIDE SEQUENCE [LARGE SCALE GENOMIC DNA]</scope>
    <source>
        <strain evidence="3 4">NBRC 105378</strain>
    </source>
</reference>
<keyword evidence="2" id="KW-0812">Transmembrane</keyword>
<keyword evidence="4" id="KW-1185">Reference proteome</keyword>
<dbReference type="OrthoDB" id="2452021at2"/>
<keyword evidence="2" id="KW-0472">Membrane</keyword>
<dbReference type="AlphaFoldDB" id="A0A511Z335"/>
<feature type="compositionally biased region" description="Polar residues" evidence="1">
    <location>
        <begin position="113"/>
        <end position="123"/>
    </location>
</feature>
<feature type="region of interest" description="Disordered" evidence="1">
    <location>
        <begin position="102"/>
        <end position="123"/>
    </location>
</feature>
<accession>A0A511Z335</accession>
<comment type="caution">
    <text evidence="3">The sequence shown here is derived from an EMBL/GenBank/DDBJ whole genome shotgun (WGS) entry which is preliminary data.</text>
</comment>
<evidence type="ECO:0000256" key="2">
    <source>
        <dbReference type="SAM" id="Phobius"/>
    </source>
</evidence>
<dbReference type="RefSeq" id="WP_147054292.1">
    <property type="nucleotide sequence ID" value="NZ_BJYL01000003.1"/>
</dbReference>
<dbReference type="EMBL" id="BJYL01000003">
    <property type="protein sequence ID" value="GEN81836.1"/>
    <property type="molecule type" value="Genomic_DNA"/>
</dbReference>
<gene>
    <name evidence="3" type="ORF">SLU01_01480</name>
</gene>
<proteinExistence type="predicted"/>